<evidence type="ECO:0000256" key="3">
    <source>
        <dbReference type="ARBA" id="ARBA00023125"/>
    </source>
</evidence>
<evidence type="ECO:0000256" key="2">
    <source>
        <dbReference type="ARBA" id="ARBA00022747"/>
    </source>
</evidence>
<dbReference type="GO" id="GO:0009307">
    <property type="term" value="P:DNA restriction-modification system"/>
    <property type="evidence" value="ECO:0007669"/>
    <property type="project" value="UniProtKB-KW"/>
</dbReference>
<evidence type="ECO:0000313" key="5">
    <source>
        <dbReference type="EMBL" id="RBW55567.1"/>
    </source>
</evidence>
<dbReference type="Proteomes" id="UP000252706">
    <property type="component" value="Unassembled WGS sequence"/>
</dbReference>
<evidence type="ECO:0000259" key="4">
    <source>
        <dbReference type="Pfam" id="PF01420"/>
    </source>
</evidence>
<dbReference type="CDD" id="cd17256">
    <property type="entry name" value="RMtype1_S_EcoJA65PI-TRD1-CR1_like"/>
    <property type="match status" value="1"/>
</dbReference>
<dbReference type="InterPro" id="IPR052021">
    <property type="entry name" value="Type-I_RS_S_subunit"/>
</dbReference>
<organism evidence="5 6">
    <name type="scientific">Phaeobacter gallaeciensis</name>
    <dbReference type="NCBI Taxonomy" id="60890"/>
    <lineage>
        <taxon>Bacteria</taxon>
        <taxon>Pseudomonadati</taxon>
        <taxon>Pseudomonadota</taxon>
        <taxon>Alphaproteobacteria</taxon>
        <taxon>Rhodobacterales</taxon>
        <taxon>Roseobacteraceae</taxon>
        <taxon>Phaeobacter</taxon>
    </lineage>
</organism>
<dbReference type="SUPFAM" id="SSF116734">
    <property type="entry name" value="DNA methylase specificity domain"/>
    <property type="match status" value="2"/>
</dbReference>
<keyword evidence="3" id="KW-0238">DNA-binding</keyword>
<gene>
    <name evidence="5" type="ORF">DS909_10700</name>
</gene>
<comment type="similarity">
    <text evidence="1">Belongs to the type-I restriction system S methylase family.</text>
</comment>
<reference evidence="5 6" key="1">
    <citation type="submission" date="2018-07" db="EMBL/GenBank/DDBJ databases">
        <title>Modular assembly of carbohydrate-degrading microbial communities in the ocean.</title>
        <authorList>
            <person name="Enke T.N."/>
            <person name="Datta M.S."/>
            <person name="Schwartzman J.A."/>
            <person name="Cermak N."/>
            <person name="Schmitz D.A."/>
            <person name="Barrere J."/>
            <person name="Cordero O.X."/>
        </authorList>
    </citation>
    <scope>NUCLEOTIDE SEQUENCE [LARGE SCALE GENOMIC DNA]</scope>
    <source>
        <strain evidence="5 6">C3M10</strain>
    </source>
</reference>
<dbReference type="RefSeq" id="WP_113823439.1">
    <property type="nucleotide sequence ID" value="NZ_QOCE01000029.1"/>
</dbReference>
<dbReference type="Pfam" id="PF01420">
    <property type="entry name" value="Methylase_S"/>
    <property type="match status" value="2"/>
</dbReference>
<feature type="domain" description="Type I restriction modification DNA specificity" evidence="4">
    <location>
        <begin position="3"/>
        <end position="142"/>
    </location>
</feature>
<dbReference type="AlphaFoldDB" id="A0A366X1K7"/>
<dbReference type="OrthoDB" id="512700at2"/>
<evidence type="ECO:0000313" key="6">
    <source>
        <dbReference type="Proteomes" id="UP000252706"/>
    </source>
</evidence>
<protein>
    <recommendedName>
        <fullName evidence="4">Type I restriction modification DNA specificity domain-containing protein</fullName>
    </recommendedName>
</protein>
<dbReference type="Gene3D" id="3.90.220.20">
    <property type="entry name" value="DNA methylase specificity domains"/>
    <property type="match status" value="2"/>
</dbReference>
<dbReference type="EMBL" id="QOCE01000029">
    <property type="protein sequence ID" value="RBW55567.1"/>
    <property type="molecule type" value="Genomic_DNA"/>
</dbReference>
<dbReference type="InterPro" id="IPR044946">
    <property type="entry name" value="Restrct_endonuc_typeI_TRD_sf"/>
</dbReference>
<dbReference type="PANTHER" id="PTHR30408:SF12">
    <property type="entry name" value="TYPE I RESTRICTION ENZYME MJAVIII SPECIFICITY SUBUNIT"/>
    <property type="match status" value="1"/>
</dbReference>
<keyword evidence="2" id="KW-0680">Restriction system</keyword>
<name>A0A366X1K7_9RHOB</name>
<comment type="caution">
    <text evidence="5">The sequence shown here is derived from an EMBL/GenBank/DDBJ whole genome shotgun (WGS) entry which is preliminary data.</text>
</comment>
<sequence>MKDGWIEASLGEVITLNYGKALARKDRNPDGGIPIYGANGVMGWSDHTLTEGPSIVVGRKGSAGEVTRVDGPFWPSDVTYFTSHDESRLDFGFMNYLLKSLNLPSMARGVKPGINRNDVYALKVPLPPLEEQQRIVAVLDEAFEGLARARTHAEANLADTVQIAARSLEVMLQEIGSRNGSVAIANIAAVKGGKRLPKGEKTSPNITPYPYISVKDFTEDGTVSTKKLGYISEEVQQSISRYIISRRDVYISIAGTIGKSGIVPSELEGANLTENAAKLVLERGWSNEYVYWCTRSSEFAKQASEQTRVAAQPKLALQRLGAIQIPKASEVEQTALCERMNSLRATRAELMDSYQKKLQDLDDLRQSLLQKAFAGELT</sequence>
<dbReference type="CDD" id="cd17267">
    <property type="entry name" value="RMtype1_S_EcoAO83I-TRD1-CR1_like"/>
    <property type="match status" value="1"/>
</dbReference>
<dbReference type="PANTHER" id="PTHR30408">
    <property type="entry name" value="TYPE-1 RESTRICTION ENZYME ECOKI SPECIFICITY PROTEIN"/>
    <property type="match status" value="1"/>
</dbReference>
<proteinExistence type="inferred from homology"/>
<accession>A0A366X1K7</accession>
<dbReference type="GO" id="GO:0003677">
    <property type="term" value="F:DNA binding"/>
    <property type="evidence" value="ECO:0007669"/>
    <property type="project" value="UniProtKB-KW"/>
</dbReference>
<evidence type="ECO:0000256" key="1">
    <source>
        <dbReference type="ARBA" id="ARBA00010923"/>
    </source>
</evidence>
<dbReference type="InterPro" id="IPR000055">
    <property type="entry name" value="Restrct_endonuc_typeI_TRD"/>
</dbReference>
<feature type="domain" description="Type I restriction modification DNA specificity" evidence="4">
    <location>
        <begin position="182"/>
        <end position="345"/>
    </location>
</feature>